<evidence type="ECO:0000313" key="3">
    <source>
        <dbReference type="Proteomes" id="UP000429229"/>
    </source>
</evidence>
<gene>
    <name evidence="2" type="ORF">GRI68_02870</name>
</gene>
<organism evidence="2 3">
    <name type="scientific">Alteriqipengyuania halimionae</name>
    <dbReference type="NCBI Taxonomy" id="1926630"/>
    <lineage>
        <taxon>Bacteria</taxon>
        <taxon>Pseudomonadati</taxon>
        <taxon>Pseudomonadota</taxon>
        <taxon>Alphaproteobacteria</taxon>
        <taxon>Sphingomonadales</taxon>
        <taxon>Erythrobacteraceae</taxon>
        <taxon>Alteriqipengyuania</taxon>
    </lineage>
</organism>
<dbReference type="RefSeq" id="WP_160615703.1">
    <property type="nucleotide sequence ID" value="NZ_WTYR01000001.1"/>
</dbReference>
<dbReference type="EMBL" id="WTYR01000001">
    <property type="protein sequence ID" value="MXP09120.1"/>
    <property type="molecule type" value="Genomic_DNA"/>
</dbReference>
<dbReference type="Proteomes" id="UP000429229">
    <property type="component" value="Unassembled WGS sequence"/>
</dbReference>
<comment type="caution">
    <text evidence="2">The sequence shown here is derived from an EMBL/GenBank/DDBJ whole genome shotgun (WGS) entry which is preliminary data.</text>
</comment>
<accession>A0A6I4TZH8</accession>
<protein>
    <recommendedName>
        <fullName evidence="4">DUF11 domain-containing protein</fullName>
    </recommendedName>
</protein>
<feature type="chain" id="PRO_5026350054" description="DUF11 domain-containing protein" evidence="1">
    <location>
        <begin position="28"/>
        <end position="154"/>
    </location>
</feature>
<dbReference type="AlphaFoldDB" id="A0A6I4TZH8"/>
<keyword evidence="1" id="KW-0732">Signal</keyword>
<dbReference type="OrthoDB" id="7428387at2"/>
<evidence type="ECO:0008006" key="4">
    <source>
        <dbReference type="Google" id="ProtNLM"/>
    </source>
</evidence>
<proteinExistence type="predicted"/>
<name>A0A6I4TZH8_9SPHN</name>
<evidence type="ECO:0000256" key="1">
    <source>
        <dbReference type="SAM" id="SignalP"/>
    </source>
</evidence>
<reference evidence="2 3" key="1">
    <citation type="submission" date="2019-12" db="EMBL/GenBank/DDBJ databases">
        <title>Genomic-based taxomic classification of the family Erythrobacteraceae.</title>
        <authorList>
            <person name="Xu L."/>
        </authorList>
    </citation>
    <scope>NUCLEOTIDE SEQUENCE [LARGE SCALE GENOMIC DNA]</scope>
    <source>
        <strain evidence="2 3">LMG 29519</strain>
    </source>
</reference>
<sequence>MNTIFKHAICIVALAAASVLTPAPAAAQDAVSLDSEVQVAKDVDGVTTYVAPEQVFPGDRLKFVTRYDNSGAEPAEDFVITNPLPGAVSLAEDGDFLVSVDGGESFGRLSGRTVAAEDGTQRPAELSDVTHVRWIIPSIAPGESGEAIFFAQVK</sequence>
<feature type="signal peptide" evidence="1">
    <location>
        <begin position="1"/>
        <end position="27"/>
    </location>
</feature>
<evidence type="ECO:0000313" key="2">
    <source>
        <dbReference type="EMBL" id="MXP09120.1"/>
    </source>
</evidence>
<keyword evidence="3" id="KW-1185">Reference proteome</keyword>